<evidence type="ECO:0000256" key="2">
    <source>
        <dbReference type="PROSITE-ProRule" id="PRU00335"/>
    </source>
</evidence>
<dbReference type="Gene3D" id="1.10.357.10">
    <property type="entry name" value="Tetracycline Repressor, domain 2"/>
    <property type="match status" value="1"/>
</dbReference>
<reference evidence="4" key="1">
    <citation type="journal article" date="2014" name="Int. J. Syst. Evol. Microbiol.">
        <title>Complete genome of a new Firmicutes species belonging to the dominant human colonic microbiota ('Ruminococcus bicirculans') reveals two chromosomes and a selective capacity to utilize plant glucans.</title>
        <authorList>
            <consortium name="NISC Comparative Sequencing Program"/>
            <person name="Wegmann U."/>
            <person name="Louis P."/>
            <person name="Goesmann A."/>
            <person name="Henrissat B."/>
            <person name="Duncan S.H."/>
            <person name="Flint H.J."/>
        </authorList>
    </citation>
    <scope>NUCLEOTIDE SEQUENCE</scope>
    <source>
        <strain evidence="4">NBRC 103408</strain>
    </source>
</reference>
<dbReference type="Proteomes" id="UP001161409">
    <property type="component" value="Unassembled WGS sequence"/>
</dbReference>
<name>A0ABQ5U0H9_9PROT</name>
<dbReference type="RefSeq" id="WP_169559184.1">
    <property type="nucleotide sequence ID" value="NZ_BSNF01000001.1"/>
</dbReference>
<dbReference type="PROSITE" id="PS50977">
    <property type="entry name" value="HTH_TETR_2"/>
    <property type="match status" value="1"/>
</dbReference>
<reference evidence="4" key="2">
    <citation type="submission" date="2023-01" db="EMBL/GenBank/DDBJ databases">
        <title>Draft genome sequence of Sneathiella chinensis strain NBRC 103408.</title>
        <authorList>
            <person name="Sun Q."/>
            <person name="Mori K."/>
        </authorList>
    </citation>
    <scope>NUCLEOTIDE SEQUENCE</scope>
    <source>
        <strain evidence="4">NBRC 103408</strain>
    </source>
</reference>
<keyword evidence="5" id="KW-1185">Reference proteome</keyword>
<evidence type="ECO:0000259" key="3">
    <source>
        <dbReference type="PROSITE" id="PS50977"/>
    </source>
</evidence>
<evidence type="ECO:0000256" key="1">
    <source>
        <dbReference type="ARBA" id="ARBA00023125"/>
    </source>
</evidence>
<accession>A0ABQ5U0H9</accession>
<sequence>MTASNPHANDLRASILASVMRLITRNGYYNITDESVAREAGLSVQELGKFYPSFAQLLAASFGYQLDLWEQERNAEIQKRDGKISAEDYVELLWNGMFRQPEYVASLELLMGARGDLELREAMEQQKDRLLKFRNGVREFIGHSDQTEEERSALVSKVVALLRGLSIQNMVTPEKRRFHDDLVRGLSNSGGISPF</sequence>
<evidence type="ECO:0000313" key="5">
    <source>
        <dbReference type="Proteomes" id="UP001161409"/>
    </source>
</evidence>
<protein>
    <recommendedName>
        <fullName evidence="3">HTH tetR-type domain-containing protein</fullName>
    </recommendedName>
</protein>
<dbReference type="SUPFAM" id="SSF46689">
    <property type="entry name" value="Homeodomain-like"/>
    <property type="match status" value="1"/>
</dbReference>
<dbReference type="EMBL" id="BSNF01000001">
    <property type="protein sequence ID" value="GLQ05161.1"/>
    <property type="molecule type" value="Genomic_DNA"/>
</dbReference>
<dbReference type="InterPro" id="IPR001647">
    <property type="entry name" value="HTH_TetR"/>
</dbReference>
<dbReference type="InterPro" id="IPR009057">
    <property type="entry name" value="Homeodomain-like_sf"/>
</dbReference>
<organism evidence="4 5">
    <name type="scientific">Sneathiella chinensis</name>
    <dbReference type="NCBI Taxonomy" id="349750"/>
    <lineage>
        <taxon>Bacteria</taxon>
        <taxon>Pseudomonadati</taxon>
        <taxon>Pseudomonadota</taxon>
        <taxon>Alphaproteobacteria</taxon>
        <taxon>Sneathiellales</taxon>
        <taxon>Sneathiellaceae</taxon>
        <taxon>Sneathiella</taxon>
    </lineage>
</organism>
<gene>
    <name evidence="4" type="ORF">GCM10007924_03820</name>
</gene>
<comment type="caution">
    <text evidence="4">The sequence shown here is derived from an EMBL/GenBank/DDBJ whole genome shotgun (WGS) entry which is preliminary data.</text>
</comment>
<proteinExistence type="predicted"/>
<evidence type="ECO:0000313" key="4">
    <source>
        <dbReference type="EMBL" id="GLQ05161.1"/>
    </source>
</evidence>
<keyword evidence="1 2" id="KW-0238">DNA-binding</keyword>
<feature type="DNA-binding region" description="H-T-H motif" evidence="2">
    <location>
        <begin position="32"/>
        <end position="51"/>
    </location>
</feature>
<feature type="domain" description="HTH tetR-type" evidence="3">
    <location>
        <begin position="9"/>
        <end position="69"/>
    </location>
</feature>